<protein>
    <submittedName>
        <fullName evidence="1">Uncharacterized protein</fullName>
    </submittedName>
</protein>
<dbReference type="AlphaFoldDB" id="A0A5N5SU51"/>
<organism evidence="1 2">
    <name type="scientific">Armadillidium nasatum</name>
    <dbReference type="NCBI Taxonomy" id="96803"/>
    <lineage>
        <taxon>Eukaryota</taxon>
        <taxon>Metazoa</taxon>
        <taxon>Ecdysozoa</taxon>
        <taxon>Arthropoda</taxon>
        <taxon>Crustacea</taxon>
        <taxon>Multicrustacea</taxon>
        <taxon>Malacostraca</taxon>
        <taxon>Eumalacostraca</taxon>
        <taxon>Peracarida</taxon>
        <taxon>Isopoda</taxon>
        <taxon>Oniscidea</taxon>
        <taxon>Crinocheta</taxon>
        <taxon>Armadillidiidae</taxon>
        <taxon>Armadillidium</taxon>
    </lineage>
</organism>
<keyword evidence="2" id="KW-1185">Reference proteome</keyword>
<comment type="caution">
    <text evidence="1">The sequence shown here is derived from an EMBL/GenBank/DDBJ whole genome shotgun (WGS) entry which is preliminary data.</text>
</comment>
<reference evidence="1 2" key="1">
    <citation type="journal article" date="2019" name="PLoS Biol.">
        <title>Sex chromosomes control vertical transmission of feminizing Wolbachia symbionts in an isopod.</title>
        <authorList>
            <person name="Becking T."/>
            <person name="Chebbi M.A."/>
            <person name="Giraud I."/>
            <person name="Moumen B."/>
            <person name="Laverre T."/>
            <person name="Caubet Y."/>
            <person name="Peccoud J."/>
            <person name="Gilbert C."/>
            <person name="Cordaux R."/>
        </authorList>
    </citation>
    <scope>NUCLEOTIDE SEQUENCE [LARGE SCALE GENOMIC DNA]</scope>
    <source>
        <strain evidence="1">ANa2</strain>
        <tissue evidence="1">Whole body excluding digestive tract and cuticle</tissue>
    </source>
</reference>
<proteinExistence type="predicted"/>
<dbReference type="EMBL" id="SEYY01020158">
    <property type="protein sequence ID" value="KAB7497537.1"/>
    <property type="molecule type" value="Genomic_DNA"/>
</dbReference>
<gene>
    <name evidence="1" type="ORF">Anas_04105</name>
</gene>
<dbReference type="Proteomes" id="UP000326759">
    <property type="component" value="Unassembled WGS sequence"/>
</dbReference>
<sequence length="99" mass="11542">MSLRLKVSERLERQEDEVSKMVRDALSSLPEVTMDCKLLIPTLEEEKLTKKSIPSTPSDDRCTSLDRLMCRILFIRKIYYVPKYYTKIRTSGKSSPIKL</sequence>
<name>A0A5N5SU51_9CRUS</name>
<evidence type="ECO:0000313" key="1">
    <source>
        <dbReference type="EMBL" id="KAB7497537.1"/>
    </source>
</evidence>
<evidence type="ECO:0000313" key="2">
    <source>
        <dbReference type="Proteomes" id="UP000326759"/>
    </source>
</evidence>
<accession>A0A5N5SU51</accession>